<dbReference type="AlphaFoldDB" id="A0A7Y4P454"/>
<evidence type="ECO:0000256" key="2">
    <source>
        <dbReference type="ARBA" id="ARBA00022849"/>
    </source>
</evidence>
<gene>
    <name evidence="8" type="primary">arsC</name>
    <name evidence="8" type="ORF">HKX40_03150</name>
</gene>
<evidence type="ECO:0000256" key="5">
    <source>
        <dbReference type="ARBA" id="ARBA00039879"/>
    </source>
</evidence>
<evidence type="ECO:0000256" key="3">
    <source>
        <dbReference type="ARBA" id="ARBA00023002"/>
    </source>
</evidence>
<keyword evidence="9" id="KW-1185">Reference proteome</keyword>
<dbReference type="GO" id="GO:0008794">
    <property type="term" value="F:arsenate reductase (glutaredoxin) activity"/>
    <property type="evidence" value="ECO:0007669"/>
    <property type="project" value="UniProtKB-UniRule"/>
</dbReference>
<protein>
    <recommendedName>
        <fullName evidence="5 7">Arsenate reductase</fullName>
        <ecNumber evidence="4 7">1.20.4.1</ecNumber>
    </recommendedName>
</protein>
<dbReference type="Pfam" id="PF03960">
    <property type="entry name" value="ArsC"/>
    <property type="match status" value="1"/>
</dbReference>
<dbReference type="PROSITE" id="PS51353">
    <property type="entry name" value="ARSC"/>
    <property type="match status" value="1"/>
</dbReference>
<evidence type="ECO:0000256" key="6">
    <source>
        <dbReference type="PROSITE-ProRule" id="PRU01282"/>
    </source>
</evidence>
<organism evidence="8 9">
    <name type="scientific">Pelistega europaea</name>
    <dbReference type="NCBI Taxonomy" id="106147"/>
    <lineage>
        <taxon>Bacteria</taxon>
        <taxon>Pseudomonadati</taxon>
        <taxon>Pseudomonadota</taxon>
        <taxon>Betaproteobacteria</taxon>
        <taxon>Burkholderiales</taxon>
        <taxon>Alcaligenaceae</taxon>
        <taxon>Pelistega</taxon>
    </lineage>
</organism>
<dbReference type="NCBIfam" id="TIGR00014">
    <property type="entry name" value="arsC"/>
    <property type="match status" value="1"/>
</dbReference>
<dbReference type="EC" id="1.20.4.1" evidence="4 7"/>
<dbReference type="Gene3D" id="3.40.30.10">
    <property type="entry name" value="Glutaredoxin"/>
    <property type="match status" value="1"/>
</dbReference>
<dbReference type="InterPro" id="IPR036249">
    <property type="entry name" value="Thioredoxin-like_sf"/>
</dbReference>
<comment type="catalytic activity">
    <reaction evidence="7">
        <text>[glutaredoxin]-dithiol + arsenate + glutathione + H(+) = glutathionyl-S-S-[glutaredoxin] + arsenite + H2O</text>
        <dbReference type="Rhea" id="RHEA:22016"/>
        <dbReference type="Rhea" id="RHEA-COMP:10729"/>
        <dbReference type="Rhea" id="RHEA-COMP:17668"/>
        <dbReference type="ChEBI" id="CHEBI:15377"/>
        <dbReference type="ChEBI" id="CHEBI:15378"/>
        <dbReference type="ChEBI" id="CHEBI:29242"/>
        <dbReference type="ChEBI" id="CHEBI:29950"/>
        <dbReference type="ChEBI" id="CHEBI:48597"/>
        <dbReference type="ChEBI" id="CHEBI:57925"/>
        <dbReference type="ChEBI" id="CHEBI:146199"/>
        <dbReference type="EC" id="1.20.4.1"/>
    </reaction>
</comment>
<proteinExistence type="inferred from homology"/>
<dbReference type="PANTHER" id="PTHR30041:SF5">
    <property type="entry name" value="ARSENATE REDUCTASE-RELATED"/>
    <property type="match status" value="1"/>
</dbReference>
<dbReference type="SUPFAM" id="SSF52833">
    <property type="entry name" value="Thioredoxin-like"/>
    <property type="match status" value="1"/>
</dbReference>
<reference evidence="8 9" key="1">
    <citation type="submission" date="2020-05" db="EMBL/GenBank/DDBJ databases">
        <authorList>
            <person name="Niu N."/>
        </authorList>
    </citation>
    <scope>NUCLEOTIDE SEQUENCE [LARGE SCALE GENOMIC DNA]</scope>
    <source>
        <strain evidence="8 9">LMG10982</strain>
    </source>
</reference>
<dbReference type="GO" id="GO:0046685">
    <property type="term" value="P:response to arsenic-containing substance"/>
    <property type="evidence" value="ECO:0007669"/>
    <property type="project" value="UniProtKB-KW"/>
</dbReference>
<evidence type="ECO:0000256" key="1">
    <source>
        <dbReference type="ARBA" id="ARBA00007198"/>
    </source>
</evidence>
<evidence type="ECO:0000256" key="7">
    <source>
        <dbReference type="RuleBase" id="RU362029"/>
    </source>
</evidence>
<evidence type="ECO:0000256" key="4">
    <source>
        <dbReference type="ARBA" id="ARBA00038969"/>
    </source>
</evidence>
<accession>A0A7Y4P454</accession>
<comment type="similarity">
    <text evidence="1 6 7">Belongs to the ArsC family.</text>
</comment>
<dbReference type="InterPro" id="IPR006659">
    <property type="entry name" value="Arsenate_reductase"/>
</dbReference>
<comment type="caution">
    <text evidence="8">The sequence shown here is derived from an EMBL/GenBank/DDBJ whole genome shotgun (WGS) entry which is preliminary data.</text>
</comment>
<keyword evidence="2" id="KW-0059">Arsenical resistance</keyword>
<sequence length="116" mass="13131">MKQVTIYHNPRCSTSRNTLALIRESGIEPTVVEYLKHPLDKNGLKDILKKSGLTARELIRAKEELFKTLNLNAEGVTEEQLIDAMVEHPVLMNRPVVVTDKGARLCRPIETVKEIL</sequence>
<evidence type="ECO:0000313" key="8">
    <source>
        <dbReference type="EMBL" id="NOL49141.1"/>
    </source>
</evidence>
<name>A0A7Y4P454_9BURK</name>
<keyword evidence="3 7" id="KW-0560">Oxidoreductase</keyword>
<evidence type="ECO:0000313" key="9">
    <source>
        <dbReference type="Proteomes" id="UP000541421"/>
    </source>
</evidence>
<dbReference type="RefSeq" id="WP_171588119.1">
    <property type="nucleotide sequence ID" value="NZ_JABGBO010000003.1"/>
</dbReference>
<dbReference type="PANTHER" id="PTHR30041">
    <property type="entry name" value="ARSENATE REDUCTASE"/>
    <property type="match status" value="1"/>
</dbReference>
<dbReference type="EMBL" id="JABGBO010000003">
    <property type="protein sequence ID" value="NOL49141.1"/>
    <property type="molecule type" value="Genomic_DNA"/>
</dbReference>
<dbReference type="InterPro" id="IPR006660">
    <property type="entry name" value="Arsenate_reductase-like"/>
</dbReference>
<dbReference type="Proteomes" id="UP000541421">
    <property type="component" value="Unassembled WGS sequence"/>
</dbReference>
<dbReference type="CDD" id="cd03034">
    <property type="entry name" value="ArsC_ArsC"/>
    <property type="match status" value="1"/>
</dbReference>